<dbReference type="SUPFAM" id="SSF46955">
    <property type="entry name" value="Putative DNA-binding domain"/>
    <property type="match status" value="1"/>
</dbReference>
<feature type="compositionally biased region" description="Pro residues" evidence="1">
    <location>
        <begin position="683"/>
        <end position="697"/>
    </location>
</feature>
<feature type="compositionally biased region" description="Low complexity" evidence="1">
    <location>
        <begin position="606"/>
        <end position="629"/>
    </location>
</feature>
<sequence>MGDLKSGFEEVDGVRLGYLVIHGKQMFALSQVFTDLLKNIPRTTVHKRMDHLKVQKHHCDLEELRKLKAINSIAFHAAKCTLISREDVEALYTSCKTERVLRTKRRGTAGSVQPSPGSDPKAAFWKDGGKLWLGLNGATTPLASRRKAWRKAAAVAAAAAAAAAAKSGAFLPASDLPHFWSKSPGLSSPGLAQSPRKVSVNYETVPLRPRYVSLASEPACFRNLLCSKHPHYYYRSSAAIASQPKLAATAAAAAAAAPLPIPRGSPLGPGCRSSKRKKTTERRFSPDCSQRLLIVPRFCKPAKAASLERLPGLNSFLAPPAHRHFPETYSSDSESSSYSDQPANDSDFCSSLTSTSNSGSSEEEEEEEEEEEGSCASESSELSSEEEDDEEDEEEEDSSSESDSSTGSSQVSVQSIRFRRTSFCKSPSPLSQANLLYQHPSLELPGPARTIKSEASEEEENWSGHTGWVPKTEPGLGCHNSGGVCFGALSQATAGGGGEDNGWPLAGPCSPTTPDVKPAERTAGPGLAQEDSSPNPKISQALPQQRLFREGKKVQPGVPVFPSPSPPPPPPPPLARTESPTAALGGLPRKSPEDAQRDDPSPPCPSWCSSSHSQPEAAAAAAAAAESSESLGAVPLFPFVPIAQIKVEDSSANTEYGALPSPSPSPLKCEEQPKVEADGELPLRPPRPPPLPSPAQPPQDLLLPAKEDPACTDEPPSPPLSPTTTTTPAPLSQALAACTLGAAVAAAAAAAASTPEDGEYKFGARVRKNYRTLVLGKRAILPSPAPLKPNLKSVRGPRPTAPGKLLEAQEGTLDDLTVLGRRKRVAGSVASAVKRPFSFMGNFPCPPSLVVGLDGDLLPAYTLNTAKDAQPPPKAHPVWKWQLGGSAIPLPPSHKFRKFNS</sequence>
<dbReference type="Gene3D" id="3.10.260.20">
    <property type="entry name" value="Ski"/>
    <property type="match status" value="1"/>
</dbReference>
<accession>A0A6J0UA77</accession>
<dbReference type="OrthoDB" id="10014624at2759"/>
<dbReference type="KEGG" id="pvt:110083444"/>
<dbReference type="InParanoid" id="A0A6J0UA77"/>
<feature type="compositionally biased region" description="Basic and acidic residues" evidence="1">
    <location>
        <begin position="590"/>
        <end position="600"/>
    </location>
</feature>
<evidence type="ECO:0000259" key="2">
    <source>
        <dbReference type="Pfam" id="PF02437"/>
    </source>
</evidence>
<dbReference type="InterPro" id="IPR027971">
    <property type="entry name" value="EPOP"/>
</dbReference>
<feature type="compositionally biased region" description="Acidic residues" evidence="1">
    <location>
        <begin position="383"/>
        <end position="400"/>
    </location>
</feature>
<evidence type="ECO:0000256" key="1">
    <source>
        <dbReference type="SAM" id="MobiDB-lite"/>
    </source>
</evidence>
<feature type="compositionally biased region" description="Polar residues" evidence="1">
    <location>
        <begin position="530"/>
        <end position="543"/>
    </location>
</feature>
<feature type="region of interest" description="Disordered" evidence="1">
    <location>
        <begin position="327"/>
        <end position="414"/>
    </location>
</feature>
<dbReference type="InterPro" id="IPR037000">
    <property type="entry name" value="Ski_DNA-bd_sf"/>
</dbReference>
<feature type="compositionally biased region" description="Acidic residues" evidence="1">
    <location>
        <begin position="361"/>
        <end position="373"/>
    </location>
</feature>
<feature type="compositionally biased region" description="Basic and acidic residues" evidence="1">
    <location>
        <begin position="668"/>
        <end position="677"/>
    </location>
</feature>
<dbReference type="InterPro" id="IPR009061">
    <property type="entry name" value="DNA-bd_dom_put_sf"/>
</dbReference>
<dbReference type="RefSeq" id="XP_020657567.2">
    <property type="nucleotide sequence ID" value="XM_020801908.2"/>
</dbReference>
<evidence type="ECO:0000313" key="4">
    <source>
        <dbReference type="RefSeq" id="XP_020657567.2"/>
    </source>
</evidence>
<feature type="compositionally biased region" description="Low complexity" evidence="1">
    <location>
        <begin position="329"/>
        <end position="360"/>
    </location>
</feature>
<dbReference type="InterPro" id="IPR003380">
    <property type="entry name" value="SKI/SNO/DAC"/>
</dbReference>
<keyword evidence="3" id="KW-1185">Reference proteome</keyword>
<feature type="region of interest" description="Disordered" evidence="1">
    <location>
        <begin position="442"/>
        <end position="469"/>
    </location>
</feature>
<proteinExistence type="predicted"/>
<dbReference type="GeneID" id="110083444"/>
<dbReference type="InterPro" id="IPR052119">
    <property type="entry name" value="ElonginBC-PRC2_ViralRestrict"/>
</dbReference>
<name>A0A6J0UA77_9SAUR</name>
<feature type="domain" description="SKI/SNO/DAC" evidence="2">
    <location>
        <begin position="12"/>
        <end position="96"/>
    </location>
</feature>
<feature type="region of interest" description="Disordered" evidence="1">
    <location>
        <begin position="652"/>
        <end position="729"/>
    </location>
</feature>
<dbReference type="CTD" id="387640"/>
<dbReference type="PANTHER" id="PTHR23187">
    <property type="entry name" value="FLJ44216 PROTEIN-RELATED"/>
    <property type="match status" value="1"/>
</dbReference>
<organism evidence="3 4">
    <name type="scientific">Pogona vitticeps</name>
    <name type="common">central bearded dragon</name>
    <dbReference type="NCBI Taxonomy" id="103695"/>
    <lineage>
        <taxon>Eukaryota</taxon>
        <taxon>Metazoa</taxon>
        <taxon>Chordata</taxon>
        <taxon>Craniata</taxon>
        <taxon>Vertebrata</taxon>
        <taxon>Euteleostomi</taxon>
        <taxon>Lepidosauria</taxon>
        <taxon>Squamata</taxon>
        <taxon>Bifurcata</taxon>
        <taxon>Unidentata</taxon>
        <taxon>Episquamata</taxon>
        <taxon>Toxicofera</taxon>
        <taxon>Iguania</taxon>
        <taxon>Acrodonta</taxon>
        <taxon>Agamidae</taxon>
        <taxon>Amphibolurinae</taxon>
        <taxon>Pogona</taxon>
    </lineage>
</organism>
<gene>
    <name evidence="4" type="primary">SKIDA1</name>
</gene>
<dbReference type="Pfam" id="PF02437">
    <property type="entry name" value="Ski_Sno_DHD"/>
    <property type="match status" value="1"/>
</dbReference>
<feature type="region of interest" description="Disordered" evidence="1">
    <location>
        <begin position="265"/>
        <end position="284"/>
    </location>
</feature>
<dbReference type="PANTHER" id="PTHR23187:SF2">
    <property type="entry name" value="SKI_DACH DOMAIN-CONTAINING PROTEIN 1"/>
    <property type="match status" value="1"/>
</dbReference>
<dbReference type="Proteomes" id="UP001652642">
    <property type="component" value="Chromosome 6"/>
</dbReference>
<feature type="region of interest" description="Disordered" evidence="1">
    <location>
        <begin position="490"/>
        <end position="629"/>
    </location>
</feature>
<dbReference type="AlphaFoldDB" id="A0A6J0UA77"/>
<protein>
    <submittedName>
        <fullName evidence="4">SKI/DACH domain-containing protein 1</fullName>
    </submittedName>
</protein>
<dbReference type="CDD" id="cd21082">
    <property type="entry name" value="DHD_SKIDA1"/>
    <property type="match status" value="1"/>
</dbReference>
<reference evidence="4" key="1">
    <citation type="submission" date="2025-08" db="UniProtKB">
        <authorList>
            <consortium name="RefSeq"/>
        </authorList>
    </citation>
    <scope>IDENTIFICATION</scope>
</reference>
<dbReference type="Pfam" id="PF15223">
    <property type="entry name" value="EPOP"/>
    <property type="match status" value="1"/>
</dbReference>
<feature type="compositionally biased region" description="Pro residues" evidence="1">
    <location>
        <begin position="559"/>
        <end position="574"/>
    </location>
</feature>
<evidence type="ECO:0000313" key="3">
    <source>
        <dbReference type="Proteomes" id="UP001652642"/>
    </source>
</evidence>